<accession>A0A073HZ17</accession>
<dbReference type="EMBL" id="ARYC01019199">
    <property type="protein sequence ID" value="KEJ82470.1"/>
    <property type="molecule type" value="Genomic_DNA"/>
</dbReference>
<keyword evidence="2" id="KW-1185">Reference proteome</keyword>
<protein>
    <submittedName>
        <fullName evidence="1">Uncharacterized protein</fullName>
    </submittedName>
</protein>
<name>A0A073HZ17_9SPIT</name>
<evidence type="ECO:0000313" key="1">
    <source>
        <dbReference type="EMBL" id="KEJ82470.1"/>
    </source>
</evidence>
<organism evidence="1 2">
    <name type="scientific">Oxytricha trifallax</name>
    <dbReference type="NCBI Taxonomy" id="1172189"/>
    <lineage>
        <taxon>Eukaryota</taxon>
        <taxon>Sar</taxon>
        <taxon>Alveolata</taxon>
        <taxon>Ciliophora</taxon>
        <taxon>Intramacronucleata</taxon>
        <taxon>Spirotrichea</taxon>
        <taxon>Stichotrichia</taxon>
        <taxon>Sporadotrichida</taxon>
        <taxon>Oxytrichidae</taxon>
        <taxon>Oxytrichinae</taxon>
        <taxon>Oxytricha</taxon>
    </lineage>
</organism>
<sequence>MRFKSKLKIGKSNLSKKIHEPNVQRVAFDKHEDGSACVQGDQLKFKKIIDLTEVKCQGFEKIIYAKAKKGWTPMVTRLTTIV</sequence>
<evidence type="ECO:0000313" key="2">
    <source>
        <dbReference type="Proteomes" id="UP000053232"/>
    </source>
</evidence>
<reference evidence="2" key="1">
    <citation type="journal article" date="2014" name="Cell">
        <title>The Architecture of a Scrambled Genome Reveals Massive Levels of Genomic Rearrangement during Development.</title>
        <authorList>
            <person name="Chen X."/>
            <person name="Bracht J.R."/>
            <person name="Goldman A.D."/>
            <person name="Dolzhenko E."/>
            <person name="Clay D.M."/>
            <person name="Swart E.C."/>
            <person name="Perlman D.H."/>
            <person name="Doak T.G."/>
            <person name="Stuart A."/>
            <person name="Amemiya C.T."/>
            <person name="Sebra R.P."/>
            <person name="Landweber L.F."/>
        </authorList>
    </citation>
    <scope>NUCLEOTIDE SEQUENCE [LARGE SCALE GENOMIC DNA]</scope>
    <source>
        <strain evidence="2">JRB310</strain>
    </source>
</reference>
<dbReference type="AlphaFoldDB" id="A0A073HZ17"/>
<gene>
    <name evidence="1" type="ORF">OXYTRIMIC_183</name>
</gene>
<proteinExistence type="predicted"/>
<dbReference type="Proteomes" id="UP000053232">
    <property type="component" value="Unassembled WGS sequence"/>
</dbReference>
<comment type="caution">
    <text evidence="1">The sequence shown here is derived from an EMBL/GenBank/DDBJ whole genome shotgun (WGS) entry which is preliminary data.</text>
</comment>